<proteinExistence type="predicted"/>
<dbReference type="OrthoDB" id="9178990at2"/>
<organism evidence="1 2">
    <name type="scientific">Pseudothauera rhizosphaerae</name>
    <dbReference type="NCBI Taxonomy" id="2565932"/>
    <lineage>
        <taxon>Bacteria</taxon>
        <taxon>Pseudomonadati</taxon>
        <taxon>Pseudomonadota</taxon>
        <taxon>Betaproteobacteria</taxon>
        <taxon>Rhodocyclales</taxon>
        <taxon>Zoogloeaceae</taxon>
        <taxon>Pseudothauera</taxon>
    </lineage>
</organism>
<sequence length="241" mass="27116">MTGIVREAGELSSPAAILGELERYLAAALRAGDLRLSNAQGDGRSNSSEDERRISSALRFFVHANQAFKQRGLSIEIAPPRCWYDFLVKSEDGAVWLPVNVKVTAMRGQDNISSKEGLFYAVTGVRPELVGLNNWERYCEAVAEHLDPDTAADYYFLVVSKNQVGQVFWTSLKQIDRVVPNGNNPPFQCAWRDNQQRVERPPREAVARLLDVLGETFRLRAEAWRYYGETLAPRLRGLDAD</sequence>
<evidence type="ECO:0008006" key="3">
    <source>
        <dbReference type="Google" id="ProtNLM"/>
    </source>
</evidence>
<evidence type="ECO:0000313" key="2">
    <source>
        <dbReference type="Proteomes" id="UP000307956"/>
    </source>
</evidence>
<dbReference type="RefSeq" id="WP_136385114.1">
    <property type="nucleotide sequence ID" value="NZ_SSOD01000008.1"/>
</dbReference>
<comment type="caution">
    <text evidence="1">The sequence shown here is derived from an EMBL/GenBank/DDBJ whole genome shotgun (WGS) entry which is preliminary data.</text>
</comment>
<keyword evidence="2" id="KW-1185">Reference proteome</keyword>
<dbReference type="Proteomes" id="UP000307956">
    <property type="component" value="Unassembled WGS sequence"/>
</dbReference>
<dbReference type="AlphaFoldDB" id="A0A4S4ANY7"/>
<dbReference type="EMBL" id="SSOD01000008">
    <property type="protein sequence ID" value="THF60839.1"/>
    <property type="molecule type" value="Genomic_DNA"/>
</dbReference>
<accession>A0A4S4ANY7</accession>
<protein>
    <recommendedName>
        <fullName evidence="3">Restriction endonuclease</fullName>
    </recommendedName>
</protein>
<evidence type="ECO:0000313" key="1">
    <source>
        <dbReference type="EMBL" id="THF60839.1"/>
    </source>
</evidence>
<gene>
    <name evidence="1" type="ORF">E6O51_11380</name>
</gene>
<reference evidence="1 2" key="1">
    <citation type="submission" date="2019-04" db="EMBL/GenBank/DDBJ databases">
        <title>Azoarcus rhizosphaerae sp. nov. isolated from rhizosphere of Ficus religiosa.</title>
        <authorList>
            <person name="Lin S.-Y."/>
            <person name="Hameed A."/>
            <person name="Hsu Y.-H."/>
            <person name="Young C.-C."/>
        </authorList>
    </citation>
    <scope>NUCLEOTIDE SEQUENCE [LARGE SCALE GENOMIC DNA]</scope>
    <source>
        <strain evidence="1 2">CC-YHH848</strain>
    </source>
</reference>
<name>A0A4S4ANY7_9RHOO</name>